<evidence type="ECO:0000256" key="1">
    <source>
        <dbReference type="ARBA" id="ARBA00023002"/>
    </source>
</evidence>
<comment type="caution">
    <text evidence="4">The sequence shown here is derived from an EMBL/GenBank/DDBJ whole genome shotgun (WGS) entry which is preliminary data.</text>
</comment>
<feature type="domain" description="3-beta hydroxysteroid dehydrogenase/isomerase" evidence="3">
    <location>
        <begin position="59"/>
        <end position="220"/>
    </location>
</feature>
<dbReference type="AlphaFoldDB" id="A0AAV7F513"/>
<gene>
    <name evidence="4" type="ORF">H6P81_000581</name>
</gene>
<evidence type="ECO:0000313" key="5">
    <source>
        <dbReference type="Proteomes" id="UP000825729"/>
    </source>
</evidence>
<dbReference type="EMBL" id="JAINDJ010000002">
    <property type="protein sequence ID" value="KAG9456073.1"/>
    <property type="molecule type" value="Genomic_DNA"/>
</dbReference>
<dbReference type="InterPro" id="IPR036291">
    <property type="entry name" value="NAD(P)-bd_dom_sf"/>
</dbReference>
<dbReference type="Gene3D" id="3.40.50.720">
    <property type="entry name" value="NAD(P)-binding Rossmann-like Domain"/>
    <property type="match status" value="1"/>
</dbReference>
<dbReference type="InterPro" id="IPR002225">
    <property type="entry name" value="3Beta_OHSteriod_DH/Estase"/>
</dbReference>
<comment type="similarity">
    <text evidence="2">Belongs to the 3-beta-HSD family.</text>
</comment>
<dbReference type="PANTHER" id="PTHR10366">
    <property type="entry name" value="NAD DEPENDENT EPIMERASE/DEHYDRATASE"/>
    <property type="match status" value="1"/>
</dbReference>
<proteinExistence type="inferred from homology"/>
<dbReference type="InterPro" id="IPR050425">
    <property type="entry name" value="NAD(P)_dehydrat-like"/>
</dbReference>
<evidence type="ECO:0000259" key="3">
    <source>
        <dbReference type="Pfam" id="PF01073"/>
    </source>
</evidence>
<dbReference type="PANTHER" id="PTHR10366:SF390">
    <property type="entry name" value="CINNAMOYL-COA REDUCTASE-LIKE PROTEIN"/>
    <property type="match status" value="1"/>
</dbReference>
<dbReference type="SUPFAM" id="SSF51735">
    <property type="entry name" value="NAD(P)-binding Rossmann-fold domains"/>
    <property type="match status" value="1"/>
</dbReference>
<dbReference type="Pfam" id="PF01073">
    <property type="entry name" value="3Beta_HSD"/>
    <property type="match status" value="1"/>
</dbReference>
<dbReference type="Proteomes" id="UP000825729">
    <property type="component" value="Unassembled WGS sequence"/>
</dbReference>
<dbReference type="CDD" id="cd08958">
    <property type="entry name" value="FR_SDR_e"/>
    <property type="match status" value="1"/>
</dbReference>
<dbReference type="GO" id="GO:0016616">
    <property type="term" value="F:oxidoreductase activity, acting on the CH-OH group of donors, NAD or NADP as acceptor"/>
    <property type="evidence" value="ECO:0007669"/>
    <property type="project" value="InterPro"/>
</dbReference>
<sequence>MVGDSCCCSKGNGGKGGLVSADKKKDRAVRHCLLKMTFLASETDLGNPQFQQQKPTVCVLDASSYVGFWILKGLVSRGYWVHAAVLSNGNREIKSKVEEMSVFQKRITVFPVDVLDYHSITEALKGCSALFCSLDSSDAYDDLKVDMEVRGAINVVEACAQVDSVGKMVFSSSLTAAIWRENISLVKDVDEKSWSDPELCRNLKLWYPLAKTLSERAAWALAMDRMVNMVSVNAGLVLGPGIARLNPGPTMSYLKGAAQMCENGVLASVDVEFLADVHIRTLEDEYSIGRYFCFTDVLSTEKDCVRLAKRLNSLISVPPRYECEKDILYEERLSNKKLKKLVEVAA</sequence>
<name>A0AAV7F513_ARIFI</name>
<keyword evidence="1 2" id="KW-0560">Oxidoreductase</keyword>
<keyword evidence="5" id="KW-1185">Reference proteome</keyword>
<evidence type="ECO:0000313" key="4">
    <source>
        <dbReference type="EMBL" id="KAG9456073.1"/>
    </source>
</evidence>
<protein>
    <recommendedName>
        <fullName evidence="3">3-beta hydroxysteroid dehydrogenase/isomerase domain-containing protein</fullName>
    </recommendedName>
</protein>
<reference evidence="4 5" key="1">
    <citation type="submission" date="2021-07" db="EMBL/GenBank/DDBJ databases">
        <title>The Aristolochia fimbriata genome: insights into angiosperm evolution, floral development and chemical biosynthesis.</title>
        <authorList>
            <person name="Jiao Y."/>
        </authorList>
    </citation>
    <scope>NUCLEOTIDE SEQUENCE [LARGE SCALE GENOMIC DNA]</scope>
    <source>
        <strain evidence="4">IBCAS-2021</strain>
        <tissue evidence="4">Leaf</tissue>
    </source>
</reference>
<accession>A0AAV7F513</accession>
<dbReference type="GO" id="GO:0006694">
    <property type="term" value="P:steroid biosynthetic process"/>
    <property type="evidence" value="ECO:0007669"/>
    <property type="project" value="InterPro"/>
</dbReference>
<evidence type="ECO:0000256" key="2">
    <source>
        <dbReference type="RuleBase" id="RU004475"/>
    </source>
</evidence>
<organism evidence="4 5">
    <name type="scientific">Aristolochia fimbriata</name>
    <name type="common">White veined hardy Dutchman's pipe vine</name>
    <dbReference type="NCBI Taxonomy" id="158543"/>
    <lineage>
        <taxon>Eukaryota</taxon>
        <taxon>Viridiplantae</taxon>
        <taxon>Streptophyta</taxon>
        <taxon>Embryophyta</taxon>
        <taxon>Tracheophyta</taxon>
        <taxon>Spermatophyta</taxon>
        <taxon>Magnoliopsida</taxon>
        <taxon>Magnoliidae</taxon>
        <taxon>Piperales</taxon>
        <taxon>Aristolochiaceae</taxon>
        <taxon>Aristolochia</taxon>
    </lineage>
</organism>